<evidence type="ECO:0000256" key="2">
    <source>
        <dbReference type="SAM" id="Phobius"/>
    </source>
</evidence>
<name>A0A1Y4L9K7_9FIRM</name>
<evidence type="ECO:0000313" key="3">
    <source>
        <dbReference type="EMBL" id="OUP53403.1"/>
    </source>
</evidence>
<dbReference type="EMBL" id="NFKK01000004">
    <property type="protein sequence ID" value="OUP53403.1"/>
    <property type="molecule type" value="Genomic_DNA"/>
</dbReference>
<keyword evidence="1" id="KW-0175">Coiled coil</keyword>
<evidence type="ECO:0000256" key="1">
    <source>
        <dbReference type="SAM" id="Coils"/>
    </source>
</evidence>
<accession>A0A1Y4L9K7</accession>
<proteinExistence type="predicted"/>
<feature type="transmembrane region" description="Helical" evidence="2">
    <location>
        <begin position="22"/>
        <end position="43"/>
    </location>
</feature>
<dbReference type="AlphaFoldDB" id="A0A1Y4L9K7"/>
<sequence>MEEKNNAPQPCGEKQPESKKFLVFYVIGLFCVALALILLSYIAQVRSDRRLNELTNQLSTQTSAAEGANARVQVLQQSVEEQTKVLSQLMQQTGTENTDELLAAVEKLSDQKKVLYEMTMAQQELSQNKNAEAKERIDGLVTNYTLERLNGTAQDALLTEESAALFTALYQQTRVVPSEETAE</sequence>
<gene>
    <name evidence="3" type="ORF">B5F17_05190</name>
</gene>
<keyword evidence="2" id="KW-0812">Transmembrane</keyword>
<reference evidence="4" key="1">
    <citation type="submission" date="2017-04" db="EMBL/GenBank/DDBJ databases">
        <title>Function of individual gut microbiota members based on whole genome sequencing of pure cultures obtained from chicken caecum.</title>
        <authorList>
            <person name="Medvecky M."/>
            <person name="Cejkova D."/>
            <person name="Polansky O."/>
            <person name="Karasova D."/>
            <person name="Kubasova T."/>
            <person name="Cizek A."/>
            <person name="Rychlik I."/>
        </authorList>
    </citation>
    <scope>NUCLEOTIDE SEQUENCE [LARGE SCALE GENOMIC DNA]</scope>
    <source>
        <strain evidence="4">An180</strain>
    </source>
</reference>
<protein>
    <submittedName>
        <fullName evidence="3">Uncharacterized protein</fullName>
    </submittedName>
</protein>
<organism evidence="3 4">
    <name type="scientific">Butyricicoccus pullicaecorum</name>
    <dbReference type="NCBI Taxonomy" id="501571"/>
    <lineage>
        <taxon>Bacteria</taxon>
        <taxon>Bacillati</taxon>
        <taxon>Bacillota</taxon>
        <taxon>Clostridia</taxon>
        <taxon>Eubacteriales</taxon>
        <taxon>Butyricicoccaceae</taxon>
        <taxon>Butyricicoccus</taxon>
    </lineage>
</organism>
<comment type="caution">
    <text evidence="3">The sequence shown here is derived from an EMBL/GenBank/DDBJ whole genome shotgun (WGS) entry which is preliminary data.</text>
</comment>
<dbReference type="Proteomes" id="UP000195897">
    <property type="component" value="Unassembled WGS sequence"/>
</dbReference>
<feature type="coiled-coil region" evidence="1">
    <location>
        <begin position="51"/>
        <end position="92"/>
    </location>
</feature>
<dbReference type="RefSeq" id="WP_016148856.1">
    <property type="nucleotide sequence ID" value="NZ_CABKSA010000003.1"/>
</dbReference>
<evidence type="ECO:0000313" key="4">
    <source>
        <dbReference type="Proteomes" id="UP000195897"/>
    </source>
</evidence>
<keyword evidence="2" id="KW-1133">Transmembrane helix</keyword>
<keyword evidence="2" id="KW-0472">Membrane</keyword>